<protein>
    <submittedName>
        <fullName evidence="2">Uncharacterized protein</fullName>
    </submittedName>
</protein>
<dbReference type="EMBL" id="VSRR010143218">
    <property type="protein sequence ID" value="MPD04871.1"/>
    <property type="molecule type" value="Genomic_DNA"/>
</dbReference>
<feature type="compositionally biased region" description="Polar residues" evidence="1">
    <location>
        <begin position="1"/>
        <end position="12"/>
    </location>
</feature>
<name>A0A5B7K7A6_PORTR</name>
<comment type="caution">
    <text evidence="2">The sequence shown here is derived from an EMBL/GenBank/DDBJ whole genome shotgun (WGS) entry which is preliminary data.</text>
</comment>
<organism evidence="2 3">
    <name type="scientific">Portunus trituberculatus</name>
    <name type="common">Swimming crab</name>
    <name type="synonym">Neptunus trituberculatus</name>
    <dbReference type="NCBI Taxonomy" id="210409"/>
    <lineage>
        <taxon>Eukaryota</taxon>
        <taxon>Metazoa</taxon>
        <taxon>Ecdysozoa</taxon>
        <taxon>Arthropoda</taxon>
        <taxon>Crustacea</taxon>
        <taxon>Multicrustacea</taxon>
        <taxon>Malacostraca</taxon>
        <taxon>Eumalacostraca</taxon>
        <taxon>Eucarida</taxon>
        <taxon>Decapoda</taxon>
        <taxon>Pleocyemata</taxon>
        <taxon>Brachyura</taxon>
        <taxon>Eubrachyura</taxon>
        <taxon>Portunoidea</taxon>
        <taxon>Portunidae</taxon>
        <taxon>Portuninae</taxon>
        <taxon>Portunus</taxon>
    </lineage>
</organism>
<evidence type="ECO:0000313" key="2">
    <source>
        <dbReference type="EMBL" id="MPD04871.1"/>
    </source>
</evidence>
<reference evidence="2 3" key="1">
    <citation type="submission" date="2019-05" db="EMBL/GenBank/DDBJ databases">
        <title>Another draft genome of Portunus trituberculatus and its Hox gene families provides insights of decapod evolution.</title>
        <authorList>
            <person name="Jeong J.-H."/>
            <person name="Song I."/>
            <person name="Kim S."/>
            <person name="Choi T."/>
            <person name="Kim D."/>
            <person name="Ryu S."/>
            <person name="Kim W."/>
        </authorList>
    </citation>
    <scope>NUCLEOTIDE SEQUENCE [LARGE SCALE GENOMIC DNA]</scope>
    <source>
        <tissue evidence="2">Muscle</tissue>
    </source>
</reference>
<gene>
    <name evidence="2" type="ORF">E2C01_100583</name>
</gene>
<accession>A0A5B7K7A6</accession>
<evidence type="ECO:0000313" key="3">
    <source>
        <dbReference type="Proteomes" id="UP000324222"/>
    </source>
</evidence>
<keyword evidence="3" id="KW-1185">Reference proteome</keyword>
<proteinExistence type="predicted"/>
<dbReference type="Proteomes" id="UP000324222">
    <property type="component" value="Unassembled WGS sequence"/>
</dbReference>
<feature type="region of interest" description="Disordered" evidence="1">
    <location>
        <begin position="1"/>
        <end position="37"/>
    </location>
</feature>
<evidence type="ECO:0000256" key="1">
    <source>
        <dbReference type="SAM" id="MobiDB-lite"/>
    </source>
</evidence>
<dbReference type="AlphaFoldDB" id="A0A5B7K7A6"/>
<sequence>MSAPRSSLSPGKQTARRRPRGAIRPKSPPLTRRACPPQLSRCPSDTFLIIINWGVARPLASCLRASLHGGHS</sequence>
<feature type="compositionally biased region" description="Basic residues" evidence="1">
    <location>
        <begin position="14"/>
        <end position="23"/>
    </location>
</feature>